<proteinExistence type="predicted"/>
<evidence type="ECO:0000313" key="5">
    <source>
        <dbReference type="EMBL" id="ODR60004.1"/>
    </source>
</evidence>
<name>A0A1E3AEQ9_9FIRM</name>
<feature type="transmembrane region" description="Helical" evidence="1">
    <location>
        <begin position="210"/>
        <end position="236"/>
    </location>
</feature>
<feature type="transmembrane region" description="Helical" evidence="1">
    <location>
        <begin position="57"/>
        <end position="73"/>
    </location>
</feature>
<evidence type="ECO:0000256" key="2">
    <source>
        <dbReference type="SAM" id="SignalP"/>
    </source>
</evidence>
<gene>
    <name evidence="4" type="ORF">BEI59_01090</name>
    <name evidence="3" type="ORF">BEI61_02586</name>
    <name evidence="5" type="ORF">BEI63_05645</name>
</gene>
<keyword evidence="2" id="KW-0732">Signal</keyword>
<accession>A0A1E3AEQ9</accession>
<dbReference type="Proteomes" id="UP000094869">
    <property type="component" value="Unassembled WGS sequence"/>
</dbReference>
<reference evidence="5 8" key="2">
    <citation type="submission" date="2016-08" db="EMBL/GenBank/DDBJ databases">
        <title>Characterization of Isolates of Eisenbergiella tayi Derived from Blood Cultures, Using Whole Genome Sequencing.</title>
        <authorList>
            <person name="Bernier A.-M."/>
            <person name="Burdz T."/>
            <person name="Wiebe D."/>
            <person name="Bernard K."/>
        </authorList>
    </citation>
    <scope>NUCLEOTIDE SEQUENCE [LARGE SCALE GENOMIC DNA]</scope>
    <source>
        <strain evidence="5 8">NML120146</strain>
    </source>
</reference>
<evidence type="ECO:0000256" key="1">
    <source>
        <dbReference type="SAM" id="Phobius"/>
    </source>
</evidence>
<dbReference type="EMBL" id="MEHD01000013">
    <property type="protein sequence ID" value="ODR60004.1"/>
    <property type="molecule type" value="Genomic_DNA"/>
</dbReference>
<feature type="transmembrane region" description="Helical" evidence="1">
    <location>
        <begin position="118"/>
        <end position="141"/>
    </location>
</feature>
<feature type="signal peptide" evidence="2">
    <location>
        <begin position="1"/>
        <end position="21"/>
    </location>
</feature>
<dbReference type="EMBL" id="MEHA01000001">
    <property type="protein sequence ID" value="ODR55788.1"/>
    <property type="molecule type" value="Genomic_DNA"/>
</dbReference>
<keyword evidence="1" id="KW-0812">Transmembrane</keyword>
<reference evidence="3 6" key="1">
    <citation type="submission" date="2016-07" db="EMBL/GenBank/DDBJ databases">
        <title>Characterization of isolates of Eisenbergiella tayi derived from blood cultures, using whole genome sequencing.</title>
        <authorList>
            <person name="Burdz T."/>
            <person name="Wiebe D."/>
            <person name="Huynh C."/>
            <person name="Bernard K."/>
        </authorList>
    </citation>
    <scope>NUCLEOTIDE SEQUENCE [LARGE SCALE GENOMIC DNA]</scope>
    <source>
        <strain evidence="3 6">NML 110608</strain>
    </source>
</reference>
<dbReference type="RefSeq" id="WP_069152538.1">
    <property type="nucleotide sequence ID" value="NZ_JAQCZP010000014.1"/>
</dbReference>
<evidence type="ECO:0000313" key="6">
    <source>
        <dbReference type="Proteomes" id="UP000094067"/>
    </source>
</evidence>
<sequence length="432" mass="49309">MVQFRKICVFATVLLSSMAGASVGDISLTKIAFIPLILALLTELKTKFSLGRMERKLLLIYFLIIASSFYGLLNTGLFKYDTYEYKLITNIIQYLIIYIPVLLLLSNSKHYFEFKEDFTKAIIFLAKLNCIWAIIQFVVWVDLRIDFNDLVFNTYLHGLLGSNWSVYDQAISGDALIRNLRVAGLNYESACFSFIMLLGYALDDKTWHKFVYLAVILLSLSRAGIVVSILLLAIEAFKFCRKMNKRKLQYFLVGLFILVIGCYVILKSPIGTGINNQIQVLLTRFMLVNKASYGSGTYRHIMYPVWAVQCWLFNLDPLQKLFGVGYRVSGVAFSESTSIQGYLQNIMSTQAWAIENDFADTLLGIGVVGIALLYSFLWQINKTGDIYSKKIVFIIFFFGLLYNVSIWSFSTIIYIYLMLCCDNSHRKSCMAV</sequence>
<feature type="transmembrane region" description="Helical" evidence="1">
    <location>
        <begin position="31"/>
        <end position="50"/>
    </location>
</feature>
<evidence type="ECO:0008006" key="9">
    <source>
        <dbReference type="Google" id="ProtNLM"/>
    </source>
</evidence>
<feature type="transmembrane region" description="Helical" evidence="1">
    <location>
        <begin position="248"/>
        <end position="266"/>
    </location>
</feature>
<reference evidence="4 7" key="3">
    <citation type="submission" date="2016-08" db="EMBL/GenBank/DDBJ databases">
        <authorList>
            <person name="Seilhamer J.J."/>
        </authorList>
    </citation>
    <scope>NUCLEOTIDE SEQUENCE [LARGE SCALE GENOMIC DNA]</scope>
    <source>
        <strain evidence="4 7">NML150140-1</strain>
    </source>
</reference>
<feature type="chain" id="PRO_5014540582" description="O-Antigen ligase" evidence="2">
    <location>
        <begin position="22"/>
        <end position="432"/>
    </location>
</feature>
<feature type="transmembrane region" description="Helical" evidence="1">
    <location>
        <begin position="85"/>
        <end position="106"/>
    </location>
</feature>
<protein>
    <recommendedName>
        <fullName evidence="9">O-Antigen ligase</fullName>
    </recommendedName>
</protein>
<evidence type="ECO:0000313" key="3">
    <source>
        <dbReference type="EMBL" id="ODM06696.1"/>
    </source>
</evidence>
<dbReference type="OrthoDB" id="10008217at2"/>
<keyword evidence="1" id="KW-1133">Transmembrane helix</keyword>
<feature type="transmembrane region" description="Helical" evidence="1">
    <location>
        <begin position="392"/>
        <end position="419"/>
    </location>
</feature>
<keyword evidence="8" id="KW-1185">Reference proteome</keyword>
<dbReference type="EMBL" id="MCGH01000002">
    <property type="protein sequence ID" value="ODM06696.1"/>
    <property type="molecule type" value="Genomic_DNA"/>
</dbReference>
<keyword evidence="1" id="KW-0472">Membrane</keyword>
<organism evidence="3 6">
    <name type="scientific">Eisenbergiella tayi</name>
    <dbReference type="NCBI Taxonomy" id="1432052"/>
    <lineage>
        <taxon>Bacteria</taxon>
        <taxon>Bacillati</taxon>
        <taxon>Bacillota</taxon>
        <taxon>Clostridia</taxon>
        <taxon>Lachnospirales</taxon>
        <taxon>Lachnospiraceae</taxon>
        <taxon>Eisenbergiella</taxon>
    </lineage>
</organism>
<feature type="transmembrane region" description="Helical" evidence="1">
    <location>
        <begin position="362"/>
        <end position="380"/>
    </location>
</feature>
<dbReference type="AlphaFoldDB" id="A0A1E3AEQ9"/>
<evidence type="ECO:0000313" key="4">
    <source>
        <dbReference type="EMBL" id="ODR55788.1"/>
    </source>
</evidence>
<evidence type="ECO:0000313" key="7">
    <source>
        <dbReference type="Proteomes" id="UP000094271"/>
    </source>
</evidence>
<dbReference type="Proteomes" id="UP000094271">
    <property type="component" value="Unassembled WGS sequence"/>
</dbReference>
<comment type="caution">
    <text evidence="3">The sequence shown here is derived from an EMBL/GenBank/DDBJ whole genome shotgun (WGS) entry which is preliminary data.</text>
</comment>
<dbReference type="Proteomes" id="UP000094067">
    <property type="component" value="Unassembled WGS sequence"/>
</dbReference>
<evidence type="ECO:0000313" key="8">
    <source>
        <dbReference type="Proteomes" id="UP000094869"/>
    </source>
</evidence>